<protein>
    <submittedName>
        <fullName evidence="1">Uncharacterized protein</fullName>
    </submittedName>
</protein>
<evidence type="ECO:0000313" key="2">
    <source>
        <dbReference type="Proteomes" id="UP000660745"/>
    </source>
</evidence>
<dbReference type="EMBL" id="BMNK01000024">
    <property type="protein sequence ID" value="GGP17506.1"/>
    <property type="molecule type" value="Genomic_DNA"/>
</dbReference>
<reference evidence="1" key="1">
    <citation type="journal article" date="2014" name="Int. J. Syst. Evol. Microbiol.">
        <title>Complete genome sequence of Corynebacterium casei LMG S-19264T (=DSM 44701T), isolated from a smear-ripened cheese.</title>
        <authorList>
            <consortium name="US DOE Joint Genome Institute (JGI-PGF)"/>
            <person name="Walter F."/>
            <person name="Albersmeier A."/>
            <person name="Kalinowski J."/>
            <person name="Ruckert C."/>
        </authorList>
    </citation>
    <scope>NUCLEOTIDE SEQUENCE</scope>
    <source>
        <strain evidence="1">CGMCC 4.7430</strain>
    </source>
</reference>
<proteinExistence type="predicted"/>
<reference evidence="1" key="2">
    <citation type="submission" date="2020-09" db="EMBL/GenBank/DDBJ databases">
        <authorList>
            <person name="Sun Q."/>
            <person name="Zhou Y."/>
        </authorList>
    </citation>
    <scope>NUCLEOTIDE SEQUENCE</scope>
    <source>
        <strain evidence="1">CGMCC 4.7430</strain>
    </source>
</reference>
<dbReference type="Proteomes" id="UP000660745">
    <property type="component" value="Unassembled WGS sequence"/>
</dbReference>
<evidence type="ECO:0000313" key="1">
    <source>
        <dbReference type="EMBL" id="GGP17506.1"/>
    </source>
</evidence>
<keyword evidence="2" id="KW-1185">Reference proteome</keyword>
<dbReference type="InterPro" id="IPR011990">
    <property type="entry name" value="TPR-like_helical_dom_sf"/>
</dbReference>
<dbReference type="AlphaFoldDB" id="A0A918AFK4"/>
<dbReference type="RefSeq" id="WP_225278195.1">
    <property type="nucleotide sequence ID" value="NZ_BMNK01000024.1"/>
</dbReference>
<comment type="caution">
    <text evidence="1">The sequence shown here is derived from an EMBL/GenBank/DDBJ whole genome shotgun (WGS) entry which is preliminary data.</text>
</comment>
<dbReference type="SUPFAM" id="SSF48452">
    <property type="entry name" value="TPR-like"/>
    <property type="match status" value="1"/>
</dbReference>
<organism evidence="1 2">
    <name type="scientific">Nonomuraea glycinis</name>
    <dbReference type="NCBI Taxonomy" id="2047744"/>
    <lineage>
        <taxon>Bacteria</taxon>
        <taxon>Bacillati</taxon>
        <taxon>Actinomycetota</taxon>
        <taxon>Actinomycetes</taxon>
        <taxon>Streptosporangiales</taxon>
        <taxon>Streptosporangiaceae</taxon>
        <taxon>Nonomuraea</taxon>
    </lineage>
</organism>
<accession>A0A918AFK4</accession>
<gene>
    <name evidence="1" type="ORF">GCM10012278_86290</name>
</gene>
<name>A0A918AFK4_9ACTN</name>
<sequence>MPTLENSASSAPAEHQPKLFELLATTYQACSASLAKLGEPEAAWIAADRAINAGERAGDPLMMAAGAFRLGFVFLRARHFDQAEETASMR</sequence>